<dbReference type="SUPFAM" id="SSF64182">
    <property type="entry name" value="DHH phosphoesterases"/>
    <property type="match status" value="1"/>
</dbReference>
<evidence type="ECO:0000313" key="4">
    <source>
        <dbReference type="Proteomes" id="UP000254737"/>
    </source>
</evidence>
<evidence type="ECO:0000313" key="3">
    <source>
        <dbReference type="EMBL" id="STD58966.1"/>
    </source>
</evidence>
<dbReference type="EC" id="3.1.-.-" evidence="3"/>
<dbReference type="GO" id="GO:0016787">
    <property type="term" value="F:hydrolase activity"/>
    <property type="evidence" value="ECO:0007669"/>
    <property type="project" value="UniProtKB-KW"/>
</dbReference>
<dbReference type="Proteomes" id="UP000254737">
    <property type="component" value="Unassembled WGS sequence"/>
</dbReference>
<sequence length="361" mass="41246">MEVFLFKAIYNITCLFIFATMQMTNFEELKALLKSTPKKIAILPHKNPDGDAIGSTLAMFHYLNKLGHTCNIVSPNDFPKFLKWMPSAKDIVIADYRPKVSEAIIHQAELIFILDFNTVKRIDDLGNWVERSKAPKILIDHHREPDTFDFMYSDIEMPATCQMVYNFIEAMNDLDKIDKGIAECIYTGIMTDTGGFRFRNTSADTHRIVAELIDKGVEVDKVTSYVNDSQTQGRLKLLSLTLNNLTFLPEYRTAFMFLKREDLLANGFQKGDTEGFVNYGLSVENFIFSVIFIEDTHHNFIKISLRSKGDFDVNEFSRKHFNGGGHMNASGGRSDMNMEETIAYFQSLLPEYQEKLASIVI</sequence>
<dbReference type="Gene3D" id="3.10.310.30">
    <property type="match status" value="1"/>
</dbReference>
<dbReference type="GO" id="GO:0003676">
    <property type="term" value="F:nucleic acid binding"/>
    <property type="evidence" value="ECO:0007669"/>
    <property type="project" value="InterPro"/>
</dbReference>
<dbReference type="InterPro" id="IPR003156">
    <property type="entry name" value="DHHA1_dom"/>
</dbReference>
<reference evidence="3 4" key="1">
    <citation type="submission" date="2018-06" db="EMBL/GenBank/DDBJ databases">
        <authorList>
            <consortium name="Pathogen Informatics"/>
            <person name="Doyle S."/>
        </authorList>
    </citation>
    <scope>NUCLEOTIDE SEQUENCE [LARGE SCALE GENOMIC DNA]</scope>
    <source>
        <strain evidence="3 4">NCTC13456</strain>
    </source>
</reference>
<feature type="domain" description="DHHA1" evidence="2">
    <location>
        <begin position="269"/>
        <end position="340"/>
    </location>
</feature>
<dbReference type="InterPro" id="IPR051319">
    <property type="entry name" value="Oligoribo/pAp-PDE_c-di-AMP_PDE"/>
</dbReference>
<gene>
    <name evidence="3" type="primary">nrnA</name>
    <name evidence="3" type="ORF">NCTC13456_02595</name>
</gene>
<protein>
    <submittedName>
        <fullName evidence="3">Bifunctional oligoribonuclease and PAP phosphatase nrnA</fullName>
        <ecNumber evidence="3">3.1.-.-</ecNumber>
    </submittedName>
</protein>
<dbReference type="PANTHER" id="PTHR47618">
    <property type="entry name" value="BIFUNCTIONAL OLIGORIBONUCLEASE AND PAP PHOSPHATASE NRNA"/>
    <property type="match status" value="1"/>
</dbReference>
<dbReference type="EMBL" id="UFXS01000001">
    <property type="protein sequence ID" value="STD58966.1"/>
    <property type="molecule type" value="Genomic_DNA"/>
</dbReference>
<dbReference type="STRING" id="343874.GCA_000805695_01943"/>
<dbReference type="InterPro" id="IPR038763">
    <property type="entry name" value="DHH_sf"/>
</dbReference>
<proteinExistence type="predicted"/>
<feature type="domain" description="DDH" evidence="1">
    <location>
        <begin position="39"/>
        <end position="189"/>
    </location>
</feature>
<dbReference type="Gene3D" id="3.90.1640.10">
    <property type="entry name" value="inorganic pyrophosphatase (n-terminal core)"/>
    <property type="match status" value="1"/>
</dbReference>
<organism evidence="3 4">
    <name type="scientific">Empedobacter falsenii</name>
    <dbReference type="NCBI Taxonomy" id="343874"/>
    <lineage>
        <taxon>Bacteria</taxon>
        <taxon>Pseudomonadati</taxon>
        <taxon>Bacteroidota</taxon>
        <taxon>Flavobacteriia</taxon>
        <taxon>Flavobacteriales</taxon>
        <taxon>Weeksellaceae</taxon>
        <taxon>Empedobacter</taxon>
    </lineage>
</organism>
<dbReference type="Pfam" id="PF01368">
    <property type="entry name" value="DHH"/>
    <property type="match status" value="1"/>
</dbReference>
<accession>A0A376GKB4</accession>
<evidence type="ECO:0000259" key="2">
    <source>
        <dbReference type="Pfam" id="PF02272"/>
    </source>
</evidence>
<name>A0A376GKB4_9FLAO</name>
<evidence type="ECO:0000259" key="1">
    <source>
        <dbReference type="Pfam" id="PF01368"/>
    </source>
</evidence>
<dbReference type="AlphaFoldDB" id="A0A376GKB4"/>
<dbReference type="Pfam" id="PF02272">
    <property type="entry name" value="DHHA1"/>
    <property type="match status" value="1"/>
</dbReference>
<keyword evidence="3" id="KW-0378">Hydrolase</keyword>
<dbReference type="InterPro" id="IPR001667">
    <property type="entry name" value="DDH_dom"/>
</dbReference>
<dbReference type="PANTHER" id="PTHR47618:SF1">
    <property type="entry name" value="BIFUNCTIONAL OLIGORIBONUCLEASE AND PAP PHOSPHATASE NRNA"/>
    <property type="match status" value="1"/>
</dbReference>